<keyword evidence="2" id="KW-0677">Repeat</keyword>
<accession>A0A6P5DZN5</accession>
<evidence type="ECO:0000256" key="2">
    <source>
        <dbReference type="ARBA" id="ARBA00022737"/>
    </source>
</evidence>
<evidence type="ECO:0000259" key="6">
    <source>
        <dbReference type="PROSITE" id="PS50287"/>
    </source>
</evidence>
<feature type="domain" description="SRCR" evidence="6">
    <location>
        <begin position="69"/>
        <end position="169"/>
    </location>
</feature>
<reference evidence="8" key="1">
    <citation type="submission" date="2025-08" db="UniProtKB">
        <authorList>
            <consortium name="RefSeq"/>
        </authorList>
    </citation>
    <scope>IDENTIFICATION</scope>
    <source>
        <tissue evidence="8">Blood</tissue>
    </source>
</reference>
<sequence>MGPLERPPIGWTHKEAEMHTGPQPDERSRGRGSGDRSTAPPPLPPALSFLLLLPLAGALQPTSLPFPELRLVGGPSRCRGRLEVLHGGSWGSVCDDDWDVVDANVVCRQLGCGLALPVPRPLAFGQGRGPILLDNVECRGQEAALSECGSRGWGVHNCFHYEDVAVLCDEFLPTQPPTRRVLTSREPPTTPQNGKVLGHSTLTALPPSATRVDWAWHTEPEATGVGALPSREPARLTTAAWAAGKKSGRLRLVGGPGPCRGRVEVLYAGGWGTVCDDDWDFADARVACREAGCGPALGATGLGHFGYGRGPVLLDNVGCAGTEARLSDCFHLGWGQHNCGHHEDAGAICSGPDELVQQEGAETTRVPTPRPRDGHLRLANGAHRCEGRVELFLGQRWGTVCDDAWDLRAAGVLCRQLGCGQALEAPGEAHFGPGRGPILLDNVKCRGDESALLLCSHIRWDAHNCDHSEDASVLCQPE</sequence>
<feature type="disulfide bond" evidence="4">
    <location>
        <begin position="445"/>
        <end position="455"/>
    </location>
</feature>
<dbReference type="SUPFAM" id="SSF56487">
    <property type="entry name" value="SRCR-like"/>
    <property type="match status" value="3"/>
</dbReference>
<feature type="disulfide bond" evidence="4">
    <location>
        <begin position="288"/>
        <end position="349"/>
    </location>
</feature>
<evidence type="ECO:0000256" key="4">
    <source>
        <dbReference type="PROSITE-ProRule" id="PRU00196"/>
    </source>
</evidence>
<organism evidence="7 8">
    <name type="scientific">Bos indicus</name>
    <name type="common">Zebu</name>
    <dbReference type="NCBI Taxonomy" id="9915"/>
    <lineage>
        <taxon>Eukaryota</taxon>
        <taxon>Metazoa</taxon>
        <taxon>Chordata</taxon>
        <taxon>Craniata</taxon>
        <taxon>Vertebrata</taxon>
        <taxon>Euteleostomi</taxon>
        <taxon>Mammalia</taxon>
        <taxon>Eutheria</taxon>
        <taxon>Laurasiatheria</taxon>
        <taxon>Artiodactyla</taxon>
        <taxon>Ruminantia</taxon>
        <taxon>Pecora</taxon>
        <taxon>Bovidae</taxon>
        <taxon>Bovinae</taxon>
        <taxon>Bos</taxon>
    </lineage>
</organism>
<feature type="disulfide bond" evidence="4">
    <location>
        <begin position="401"/>
        <end position="465"/>
    </location>
</feature>
<dbReference type="PROSITE" id="PS50287">
    <property type="entry name" value="SRCR_2"/>
    <property type="match status" value="3"/>
</dbReference>
<dbReference type="PANTHER" id="PTHR19331">
    <property type="entry name" value="SCAVENGER RECEPTOR DOMAIN-CONTAINING"/>
    <property type="match status" value="1"/>
</dbReference>
<feature type="disulfide bond" evidence="4">
    <location>
        <begin position="275"/>
        <end position="339"/>
    </location>
</feature>
<feature type="compositionally biased region" description="Basic and acidic residues" evidence="5">
    <location>
        <begin position="12"/>
        <end position="34"/>
    </location>
</feature>
<keyword evidence="1" id="KW-0732">Signal</keyword>
<dbReference type="PROSITE" id="PS00420">
    <property type="entry name" value="SRCR_1"/>
    <property type="match status" value="3"/>
</dbReference>
<feature type="region of interest" description="Disordered" evidence="5">
    <location>
        <begin position="1"/>
        <end position="41"/>
    </location>
</feature>
<keyword evidence="3 4" id="KW-1015">Disulfide bond</keyword>
<name>A0A6P5DZN5_BOSIN</name>
<dbReference type="GeneID" id="109578770"/>
<feature type="domain" description="SRCR" evidence="6">
    <location>
        <begin position="250"/>
        <end position="350"/>
    </location>
</feature>
<feature type="disulfide bond" evidence="4">
    <location>
        <begin position="94"/>
        <end position="158"/>
    </location>
</feature>
<evidence type="ECO:0000313" key="7">
    <source>
        <dbReference type="Proteomes" id="UP001652663"/>
    </source>
</evidence>
<dbReference type="InterPro" id="IPR036772">
    <property type="entry name" value="SRCR-like_dom_sf"/>
</dbReference>
<evidence type="ECO:0000256" key="3">
    <source>
        <dbReference type="ARBA" id="ARBA00023157"/>
    </source>
</evidence>
<proteinExistence type="predicted"/>
<dbReference type="PRINTS" id="PR00258">
    <property type="entry name" value="SPERACTRCPTR"/>
</dbReference>
<dbReference type="RefSeq" id="XP_019843818.2">
    <property type="nucleotide sequence ID" value="XM_019988259.2"/>
</dbReference>
<gene>
    <name evidence="8" type="primary">SSC4D</name>
</gene>
<feature type="disulfide bond" evidence="4">
    <location>
        <begin position="319"/>
        <end position="329"/>
    </location>
</feature>
<feature type="domain" description="SRCR" evidence="6">
    <location>
        <begin position="376"/>
        <end position="476"/>
    </location>
</feature>
<feature type="disulfide bond" evidence="4">
    <location>
        <begin position="414"/>
        <end position="475"/>
    </location>
</feature>
<feature type="disulfide bond" evidence="4">
    <location>
        <begin position="138"/>
        <end position="148"/>
    </location>
</feature>
<dbReference type="CTD" id="136853"/>
<keyword evidence="7" id="KW-1185">Reference proteome</keyword>
<feature type="disulfide bond" evidence="4">
    <location>
        <begin position="107"/>
        <end position="168"/>
    </location>
</feature>
<dbReference type="PANTHER" id="PTHR19331:SF439">
    <property type="entry name" value="SCAVENGER RECEPTOR CYSTEINE-RICH DOMAIN-CONTAINING GROUP B PROTEIN"/>
    <property type="match status" value="1"/>
</dbReference>
<evidence type="ECO:0000313" key="8">
    <source>
        <dbReference type="RefSeq" id="XP_019843818.2"/>
    </source>
</evidence>
<keyword evidence="8" id="KW-0675">Receptor</keyword>
<dbReference type="InterPro" id="IPR001190">
    <property type="entry name" value="SRCR"/>
</dbReference>
<evidence type="ECO:0000256" key="1">
    <source>
        <dbReference type="ARBA" id="ARBA00022729"/>
    </source>
</evidence>
<dbReference type="KEGG" id="biu:109578770"/>
<dbReference type="GO" id="GO:0016020">
    <property type="term" value="C:membrane"/>
    <property type="evidence" value="ECO:0007669"/>
    <property type="project" value="InterPro"/>
</dbReference>
<dbReference type="Pfam" id="PF00530">
    <property type="entry name" value="SRCR"/>
    <property type="match status" value="3"/>
</dbReference>
<dbReference type="SMART" id="SM00202">
    <property type="entry name" value="SR"/>
    <property type="match status" value="3"/>
</dbReference>
<dbReference type="Gene3D" id="3.10.250.10">
    <property type="entry name" value="SRCR-like domain"/>
    <property type="match status" value="3"/>
</dbReference>
<evidence type="ECO:0000256" key="5">
    <source>
        <dbReference type="SAM" id="MobiDB-lite"/>
    </source>
</evidence>
<protein>
    <submittedName>
        <fullName evidence="8">Scavenger receptor cysteine-rich domain-containing group B protein isoform X5</fullName>
    </submittedName>
</protein>
<dbReference type="Proteomes" id="UP001652663">
    <property type="component" value="Chromosome 25"/>
</dbReference>